<evidence type="ECO:0000256" key="2">
    <source>
        <dbReference type="ARBA" id="ARBA00022552"/>
    </source>
</evidence>
<dbReference type="PANTHER" id="PTHR19855:SF11">
    <property type="entry name" value="RIBOSOME BIOGENESIS PROTEIN WDR12"/>
    <property type="match status" value="1"/>
</dbReference>
<dbReference type="GO" id="GO:0030687">
    <property type="term" value="C:preribosome, large subunit precursor"/>
    <property type="evidence" value="ECO:0007669"/>
    <property type="project" value="UniProtKB-UniRule"/>
</dbReference>
<comment type="similarity">
    <text evidence="6">Belongs to the WD repeat WDR12/YTM1 family.</text>
</comment>
<comment type="subunit">
    <text evidence="6">Component of the NOP7 complex, composed of ERB1, NOP7 and YTM1. Within the NOP7 complex ERB1 appears to interact directly with NOP7 and YTM1. The NOP7 complex also associates with the 66S pre-ribosome.</text>
</comment>
<dbReference type="InterPro" id="IPR019775">
    <property type="entry name" value="WD40_repeat_CS"/>
</dbReference>
<evidence type="ECO:0000259" key="9">
    <source>
        <dbReference type="Pfam" id="PF08154"/>
    </source>
</evidence>
<dbReference type="InterPro" id="IPR001680">
    <property type="entry name" value="WD40_rpt"/>
</dbReference>
<dbReference type="Proteomes" id="UP001182556">
    <property type="component" value="Unassembled WGS sequence"/>
</dbReference>
<dbReference type="PRINTS" id="PR00320">
    <property type="entry name" value="GPROTEINBRPT"/>
</dbReference>
<dbReference type="InterPro" id="IPR020472">
    <property type="entry name" value="WD40_PAC1"/>
</dbReference>
<feature type="repeat" description="WD" evidence="7">
    <location>
        <begin position="467"/>
        <end position="488"/>
    </location>
</feature>
<protein>
    <recommendedName>
        <fullName evidence="6">Ribosome biogenesis protein YTM1</fullName>
    </recommendedName>
</protein>
<accession>A0AAD9L7A7</accession>
<evidence type="ECO:0000256" key="3">
    <source>
        <dbReference type="ARBA" id="ARBA00022574"/>
    </source>
</evidence>
<gene>
    <name evidence="6" type="primary">YTM1</name>
    <name evidence="10" type="ORF">DB88DRAFT_534687</name>
</gene>
<feature type="repeat" description="WD" evidence="7">
    <location>
        <begin position="218"/>
        <end position="251"/>
    </location>
</feature>
<keyword evidence="11" id="KW-1185">Reference proteome</keyword>
<comment type="caution">
    <text evidence="10">The sequence shown here is derived from an EMBL/GenBank/DDBJ whole genome shotgun (WGS) entry which is preliminary data.</text>
</comment>
<evidence type="ECO:0000256" key="6">
    <source>
        <dbReference type="HAMAP-Rule" id="MF_03029"/>
    </source>
</evidence>
<dbReference type="GO" id="GO:0000466">
    <property type="term" value="P:maturation of 5.8S rRNA from tricistronic rRNA transcript (SSU-rRNA, 5.8S rRNA, LSU-rRNA)"/>
    <property type="evidence" value="ECO:0007669"/>
    <property type="project" value="UniProtKB-UniRule"/>
</dbReference>
<evidence type="ECO:0000313" key="11">
    <source>
        <dbReference type="Proteomes" id="UP001182556"/>
    </source>
</evidence>
<dbReference type="InterPro" id="IPR015943">
    <property type="entry name" value="WD40/YVTN_repeat-like_dom_sf"/>
</dbReference>
<dbReference type="PROSITE" id="PS50082">
    <property type="entry name" value="WD_REPEATS_2"/>
    <property type="match status" value="4"/>
</dbReference>
<dbReference type="PROSITE" id="PS00678">
    <property type="entry name" value="WD_REPEATS_1"/>
    <property type="match status" value="1"/>
</dbReference>
<dbReference type="EMBL" id="JAODAN010000003">
    <property type="protein sequence ID" value="KAK1925733.1"/>
    <property type="molecule type" value="Genomic_DNA"/>
</dbReference>
<dbReference type="SUPFAM" id="SSF50978">
    <property type="entry name" value="WD40 repeat-like"/>
    <property type="match status" value="1"/>
</dbReference>
<organism evidence="10 11">
    <name type="scientific">Papiliotrema laurentii</name>
    <name type="common">Cryptococcus laurentii</name>
    <dbReference type="NCBI Taxonomy" id="5418"/>
    <lineage>
        <taxon>Eukaryota</taxon>
        <taxon>Fungi</taxon>
        <taxon>Dikarya</taxon>
        <taxon>Basidiomycota</taxon>
        <taxon>Agaricomycotina</taxon>
        <taxon>Tremellomycetes</taxon>
        <taxon>Tremellales</taxon>
        <taxon>Rhynchogastremaceae</taxon>
        <taxon>Papiliotrema</taxon>
    </lineage>
</organism>
<dbReference type="SMART" id="SM00320">
    <property type="entry name" value="WD40"/>
    <property type="match status" value="7"/>
</dbReference>
<keyword evidence="2 6" id="KW-0698">rRNA processing</keyword>
<keyword evidence="3 7" id="KW-0853">WD repeat</keyword>
<evidence type="ECO:0000256" key="5">
    <source>
        <dbReference type="ARBA" id="ARBA00023242"/>
    </source>
</evidence>
<keyword evidence="1 6" id="KW-0690">Ribosome biogenesis</keyword>
<feature type="region of interest" description="Disordered" evidence="8">
    <location>
        <begin position="1"/>
        <end position="21"/>
    </location>
</feature>
<feature type="repeat" description="WD" evidence="7">
    <location>
        <begin position="306"/>
        <end position="348"/>
    </location>
</feature>
<reference evidence="10" key="1">
    <citation type="submission" date="2023-02" db="EMBL/GenBank/DDBJ databases">
        <title>Identification and recombinant expression of a fungal hydrolase from Papiliotrema laurentii that hydrolyzes apple cutin and clears colloidal polyester polyurethane.</title>
        <authorList>
            <consortium name="DOE Joint Genome Institute"/>
            <person name="Roman V.A."/>
            <person name="Bojanowski C."/>
            <person name="Crable B.R."/>
            <person name="Wagner D.N."/>
            <person name="Hung C.S."/>
            <person name="Nadeau L.J."/>
            <person name="Schratz L."/>
            <person name="Haridas S."/>
            <person name="Pangilinan J."/>
            <person name="Lipzen A."/>
            <person name="Na H."/>
            <person name="Yan M."/>
            <person name="Ng V."/>
            <person name="Grigoriev I.V."/>
            <person name="Spatafora J.W."/>
            <person name="Barlow D."/>
            <person name="Biffinger J."/>
            <person name="Kelley-Loughnane N."/>
            <person name="Varaljay V.A."/>
            <person name="Crookes-Goodson W.J."/>
        </authorList>
    </citation>
    <scope>NUCLEOTIDE SEQUENCE</scope>
    <source>
        <strain evidence="10">5307AH</strain>
    </source>
</reference>
<keyword evidence="5 6" id="KW-0539">Nucleus</keyword>
<dbReference type="Pfam" id="PF00400">
    <property type="entry name" value="WD40"/>
    <property type="match status" value="3"/>
</dbReference>
<dbReference type="GO" id="GO:0043021">
    <property type="term" value="F:ribonucleoprotein complex binding"/>
    <property type="evidence" value="ECO:0007669"/>
    <property type="project" value="UniProtKB-UniRule"/>
</dbReference>
<dbReference type="PROSITE" id="PS50294">
    <property type="entry name" value="WD_REPEATS_REGION"/>
    <property type="match status" value="2"/>
</dbReference>
<feature type="repeat" description="WD" evidence="7">
    <location>
        <begin position="369"/>
        <end position="391"/>
    </location>
</feature>
<name>A0AAD9L7A7_PAPLA</name>
<dbReference type="Gene3D" id="2.130.10.10">
    <property type="entry name" value="YVTN repeat-like/Quinoprotein amine dehydrogenase"/>
    <property type="match status" value="1"/>
</dbReference>
<comment type="function">
    <text evidence="6">Component of the NOP7 complex, which is required for maturation of the 25S and 5.8S ribosomal RNAs and formation of the 60S ribosome.</text>
</comment>
<evidence type="ECO:0000256" key="8">
    <source>
        <dbReference type="SAM" id="MobiDB-lite"/>
    </source>
</evidence>
<dbReference type="HAMAP" id="MF_03029">
    <property type="entry name" value="WDR12"/>
    <property type="match status" value="1"/>
</dbReference>
<dbReference type="AlphaFoldDB" id="A0AAD9L7A7"/>
<evidence type="ECO:0000256" key="4">
    <source>
        <dbReference type="ARBA" id="ARBA00022737"/>
    </source>
</evidence>
<evidence type="ECO:0000313" key="10">
    <source>
        <dbReference type="EMBL" id="KAK1925733.1"/>
    </source>
</evidence>
<comment type="subcellular location">
    <subcellularLocation>
        <location evidence="6">Nucleus</location>
        <location evidence="6">Nucleolus</location>
    </subcellularLocation>
    <subcellularLocation>
        <location evidence="6">Nucleus</location>
        <location evidence="6">Nucleoplasm</location>
    </subcellularLocation>
</comment>
<keyword evidence="4" id="KW-0677">Repeat</keyword>
<proteinExistence type="inferred from homology"/>
<evidence type="ECO:0000256" key="1">
    <source>
        <dbReference type="ARBA" id="ARBA00022517"/>
    </source>
</evidence>
<dbReference type="Pfam" id="PF08154">
    <property type="entry name" value="NLE"/>
    <property type="match status" value="1"/>
</dbReference>
<dbReference type="GO" id="GO:0000463">
    <property type="term" value="P:maturation of LSU-rRNA from tricistronic rRNA transcript (SSU-rRNA, 5.8S rRNA, LSU-rRNA)"/>
    <property type="evidence" value="ECO:0007669"/>
    <property type="project" value="UniProtKB-UniRule"/>
</dbReference>
<dbReference type="GO" id="GO:0005730">
    <property type="term" value="C:nucleolus"/>
    <property type="evidence" value="ECO:0007669"/>
    <property type="project" value="UniProtKB-SubCell"/>
</dbReference>
<dbReference type="PANTHER" id="PTHR19855">
    <property type="entry name" value="WD40 REPEAT PROTEIN 12, 37"/>
    <property type="match status" value="1"/>
</dbReference>
<dbReference type="InterPro" id="IPR012972">
    <property type="entry name" value="NLE"/>
</dbReference>
<feature type="region of interest" description="Disordered" evidence="8">
    <location>
        <begin position="272"/>
        <end position="297"/>
    </location>
</feature>
<dbReference type="InterPro" id="IPR036322">
    <property type="entry name" value="WD40_repeat_dom_sf"/>
</dbReference>
<feature type="domain" description="NLE" evidence="9">
    <location>
        <begin position="25"/>
        <end position="84"/>
    </location>
</feature>
<evidence type="ECO:0000256" key="7">
    <source>
        <dbReference type="PROSITE-ProRule" id="PRU00221"/>
    </source>
</evidence>
<feature type="compositionally biased region" description="Polar residues" evidence="8">
    <location>
        <begin position="1"/>
        <end position="20"/>
    </location>
</feature>
<dbReference type="GO" id="GO:0005654">
    <property type="term" value="C:nucleoplasm"/>
    <property type="evidence" value="ECO:0007669"/>
    <property type="project" value="UniProtKB-SubCell"/>
</dbReference>
<sequence>MSDQPMPMASSSTDAASTGPRQLPINLFTRSTSDAIPSSTYFLPASWRRFQLSELINKVLKSSTPVPFDFLINGEVLRTSLEAWVKKNRGGDEEGTIDVEYVRSVMPPEEVGRVEQEDWVSGLSLARSGHILVSSYLSHARILPLANASTSSTGLYTLPLPDLLGATCCTWVSPSSVTSDILLAAGGVDRSVHVFSVPSLEPDIAASENNTAKELYTLMGHTGPISSIAASRNGRELVSASWDGALNLYSIPDEVPTEHQVAAEPVSYLPGQKKRRKMNEERGPIEGFNDGDVGNGGWRRTPEGVMRGHKGRIGGVTWDKSDEGRVWTAGWDGSVRGWDVETGAGAVVRQGPSDKSALCIDQWSVNGTLATGSMDRTVCLWDTREATSLISLTLPTTSPVPALKTHATSPFTLAAATYSGAIQIWDVRSPKHALFSANKAPKATDEARKFNDRGKVFGERLLAMDWDGEVIVAGGEDGEVGIWKARGE</sequence>
<dbReference type="InterPro" id="IPR028599">
    <property type="entry name" value="WDR12/Ytm1"/>
</dbReference>